<name>R9PJJ7_AGAAL</name>
<dbReference type="InterPro" id="IPR017693">
    <property type="entry name" value="Phosphonate_metab_PhnP"/>
</dbReference>
<dbReference type="Gene3D" id="3.60.15.10">
    <property type="entry name" value="Ribonuclease Z/Hydroxyacylglutathione hydrolase-like"/>
    <property type="match status" value="1"/>
</dbReference>
<dbReference type="EMBL" id="BARX01000008">
    <property type="protein sequence ID" value="GAD01520.1"/>
    <property type="molecule type" value="Genomic_DNA"/>
</dbReference>
<dbReference type="SUPFAM" id="SSF56281">
    <property type="entry name" value="Metallo-hydrolase/oxidoreductase"/>
    <property type="match status" value="1"/>
</dbReference>
<gene>
    <name evidence="2" type="ORF">AALB_1600</name>
</gene>
<sequence>MKLTLLGTGNVTGCPVYGCDCLACQRAGLDPSKARLLCSAELEVNDQRILIDANHPQLQTRFPAGSIDAMLLTHFHMDHVQALFELRWGVAEPIPVYHPDDPLGCDDLFKHPGLLDFQPARQAMHSFSLAGINITPLALNHSKPTLGYLFASENGRIAYLTDTLGIPDQSWQQLLRQPPKYVVIDCSNSPLHRSGNHNNLSDVLELAHALPDSIWVLTHIGHDLDEYLMQHPNCLPSNVLVGHDELCLSL</sequence>
<accession>R9PJJ7</accession>
<protein>
    <submittedName>
        <fullName evidence="2">Metal-dependent hydrolases of the beta-lactamase superfamily I</fullName>
    </submittedName>
</protein>
<dbReference type="InterPro" id="IPR035682">
    <property type="entry name" value="PhnP_MBL"/>
</dbReference>
<keyword evidence="3" id="KW-1185">Reference proteome</keyword>
<dbReference type="InterPro" id="IPR036866">
    <property type="entry name" value="RibonucZ/Hydroxyglut_hydro"/>
</dbReference>
<dbReference type="GO" id="GO:0008081">
    <property type="term" value="F:phosphoric diester hydrolase activity"/>
    <property type="evidence" value="ECO:0007669"/>
    <property type="project" value="InterPro"/>
</dbReference>
<dbReference type="GO" id="GO:0019700">
    <property type="term" value="P:organic phosphonate catabolic process"/>
    <property type="evidence" value="ECO:0007669"/>
    <property type="project" value="InterPro"/>
</dbReference>
<dbReference type="OrthoDB" id="9803916at2"/>
<dbReference type="Proteomes" id="UP000014461">
    <property type="component" value="Unassembled WGS sequence"/>
</dbReference>
<dbReference type="NCBIfam" id="TIGR03307">
    <property type="entry name" value="PhnP"/>
    <property type="match status" value="1"/>
</dbReference>
<dbReference type="STRING" id="1331007.AALB_1600"/>
<dbReference type="Pfam" id="PF12706">
    <property type="entry name" value="Lactamase_B_2"/>
    <property type="match status" value="1"/>
</dbReference>
<dbReference type="InterPro" id="IPR001279">
    <property type="entry name" value="Metallo-B-lactamas"/>
</dbReference>
<feature type="domain" description="Metallo-beta-lactamase" evidence="1">
    <location>
        <begin position="36"/>
        <end position="222"/>
    </location>
</feature>
<dbReference type="CDD" id="cd07736">
    <property type="entry name" value="PhnP-like_MBL-fold"/>
    <property type="match status" value="1"/>
</dbReference>
<keyword evidence="2" id="KW-0378">Hydrolase</keyword>
<dbReference type="RefSeq" id="WP_016401288.1">
    <property type="nucleotide sequence ID" value="NZ_BARX01000008.1"/>
</dbReference>
<evidence type="ECO:0000313" key="3">
    <source>
        <dbReference type="Proteomes" id="UP000014461"/>
    </source>
</evidence>
<dbReference type="AlphaFoldDB" id="R9PJJ7"/>
<organism evidence="2 3">
    <name type="scientific">Agarivorans albus MKT 106</name>
    <dbReference type="NCBI Taxonomy" id="1331007"/>
    <lineage>
        <taxon>Bacteria</taxon>
        <taxon>Pseudomonadati</taxon>
        <taxon>Pseudomonadota</taxon>
        <taxon>Gammaproteobacteria</taxon>
        <taxon>Alteromonadales</taxon>
        <taxon>Alteromonadaceae</taxon>
        <taxon>Agarivorans</taxon>
    </lineage>
</organism>
<dbReference type="PANTHER" id="PTHR42663:SF6">
    <property type="entry name" value="HYDROLASE C777.06C-RELATED"/>
    <property type="match status" value="1"/>
</dbReference>
<comment type="caution">
    <text evidence="2">The sequence shown here is derived from an EMBL/GenBank/DDBJ whole genome shotgun (WGS) entry which is preliminary data.</text>
</comment>
<evidence type="ECO:0000259" key="1">
    <source>
        <dbReference type="SMART" id="SM00849"/>
    </source>
</evidence>
<proteinExistence type="predicted"/>
<reference evidence="2" key="1">
    <citation type="journal article" date="2013" name="Genome Announc.">
        <title>Draft Genome Sequence of Agarivorans albus Strain MKT 106T, an Agarolytic Marine Bacterium.</title>
        <authorList>
            <person name="Yasuike M."/>
            <person name="Nakamura Y."/>
            <person name="Kai W."/>
            <person name="Fujiwara A."/>
            <person name="Fukui Y."/>
            <person name="Satomi M."/>
            <person name="Sano M."/>
        </authorList>
    </citation>
    <scope>NUCLEOTIDE SEQUENCE [LARGE SCALE GENOMIC DNA]</scope>
</reference>
<dbReference type="SMART" id="SM00849">
    <property type="entry name" value="Lactamase_B"/>
    <property type="match status" value="1"/>
</dbReference>
<dbReference type="PANTHER" id="PTHR42663">
    <property type="entry name" value="HYDROLASE C777.06C-RELATED-RELATED"/>
    <property type="match status" value="1"/>
</dbReference>
<evidence type="ECO:0000313" key="2">
    <source>
        <dbReference type="EMBL" id="GAD01520.1"/>
    </source>
</evidence>